<sequence>MTSGHTRLLKGLTDRKWQLLWKRFQYFRGVAPLFLCAQQLANPQLGWGVLHMSYMSLWIARYIHLS</sequence>
<dbReference type="EMBL" id="KV924337">
    <property type="protein sequence ID" value="PIO38136.1"/>
    <property type="molecule type" value="Genomic_DNA"/>
</dbReference>
<evidence type="ECO:0000313" key="2">
    <source>
        <dbReference type="Proteomes" id="UP000228934"/>
    </source>
</evidence>
<name>A0A2G9SDC0_AQUCT</name>
<keyword evidence="2" id="KW-1185">Reference proteome</keyword>
<dbReference type="AlphaFoldDB" id="A0A2G9SDC0"/>
<accession>A0A2G9SDC0</accession>
<reference evidence="2" key="1">
    <citation type="journal article" date="2017" name="Nat. Commun.">
        <title>The North American bullfrog draft genome provides insight into hormonal regulation of long noncoding RNA.</title>
        <authorList>
            <person name="Hammond S.A."/>
            <person name="Warren R.L."/>
            <person name="Vandervalk B.P."/>
            <person name="Kucuk E."/>
            <person name="Khan H."/>
            <person name="Gibb E.A."/>
            <person name="Pandoh P."/>
            <person name="Kirk H."/>
            <person name="Zhao Y."/>
            <person name="Jones M."/>
            <person name="Mungall A.J."/>
            <person name="Coope R."/>
            <person name="Pleasance S."/>
            <person name="Moore R.A."/>
            <person name="Holt R.A."/>
            <person name="Round J.M."/>
            <person name="Ohora S."/>
            <person name="Walle B.V."/>
            <person name="Veldhoen N."/>
            <person name="Helbing C.C."/>
            <person name="Birol I."/>
        </authorList>
    </citation>
    <scope>NUCLEOTIDE SEQUENCE [LARGE SCALE GENOMIC DNA]</scope>
</reference>
<gene>
    <name evidence="1" type="ORF">AB205_0094660</name>
</gene>
<dbReference type="Proteomes" id="UP000228934">
    <property type="component" value="Unassembled WGS sequence"/>
</dbReference>
<organism evidence="1 2">
    <name type="scientific">Aquarana catesbeiana</name>
    <name type="common">American bullfrog</name>
    <name type="synonym">Rana catesbeiana</name>
    <dbReference type="NCBI Taxonomy" id="8400"/>
    <lineage>
        <taxon>Eukaryota</taxon>
        <taxon>Metazoa</taxon>
        <taxon>Chordata</taxon>
        <taxon>Craniata</taxon>
        <taxon>Vertebrata</taxon>
        <taxon>Euteleostomi</taxon>
        <taxon>Amphibia</taxon>
        <taxon>Batrachia</taxon>
        <taxon>Anura</taxon>
        <taxon>Neobatrachia</taxon>
        <taxon>Ranoidea</taxon>
        <taxon>Ranidae</taxon>
        <taxon>Aquarana</taxon>
    </lineage>
</organism>
<evidence type="ECO:0000313" key="1">
    <source>
        <dbReference type="EMBL" id="PIO38136.1"/>
    </source>
</evidence>
<protein>
    <submittedName>
        <fullName evidence="1">Uncharacterized protein</fullName>
    </submittedName>
</protein>
<proteinExistence type="predicted"/>